<protein>
    <submittedName>
        <fullName evidence="1">Toxin-antitoxin system, toxin component, PIN family protein</fullName>
    </submittedName>
</protein>
<name>A0A0C2HSH7_9BACT</name>
<dbReference type="InterPro" id="IPR021799">
    <property type="entry name" value="PIN-like_prokaryotic"/>
</dbReference>
<dbReference type="AlphaFoldDB" id="A0A0C2HSH7"/>
<dbReference type="PANTHER" id="PTHR39550">
    <property type="entry name" value="SLL0658 PROTEIN"/>
    <property type="match status" value="1"/>
</dbReference>
<dbReference type="PANTHER" id="PTHR39550:SF1">
    <property type="entry name" value="SLL0658 PROTEIN"/>
    <property type="match status" value="1"/>
</dbReference>
<dbReference type="EMBL" id="JWJD01000008">
    <property type="protein sequence ID" value="KIH75707.1"/>
    <property type="molecule type" value="Genomic_DNA"/>
</dbReference>
<proteinExistence type="predicted"/>
<gene>
    <name evidence="1" type="ORF">GFER_15445</name>
</gene>
<accession>A0A0C2HSH7</accession>
<dbReference type="Proteomes" id="UP000035068">
    <property type="component" value="Unassembled WGS sequence"/>
</dbReference>
<organism evidence="1 2">
    <name type="scientific">Geoalkalibacter ferrihydriticus DSM 17813</name>
    <dbReference type="NCBI Taxonomy" id="1121915"/>
    <lineage>
        <taxon>Bacteria</taxon>
        <taxon>Pseudomonadati</taxon>
        <taxon>Thermodesulfobacteriota</taxon>
        <taxon>Desulfuromonadia</taxon>
        <taxon>Desulfuromonadales</taxon>
        <taxon>Geoalkalibacteraceae</taxon>
        <taxon>Geoalkalibacter</taxon>
    </lineage>
</organism>
<sequence length="164" mass="17942">MHETDELVINTGPLIALVAAFDNLQVLKKLYRRVVVPYEVRREILAAGKDGFAVAQFSTTTWLENLDTPRQINPHLINTLDRGEASVIQAAIDLKIQTVCIDEAVGRRIARLNGLKLTGSLGILVRAKKELGGFSVTAAISSMRLKGIWIGEELAKLVSHEAGE</sequence>
<reference evidence="1 2" key="1">
    <citation type="submission" date="2014-12" db="EMBL/GenBank/DDBJ databases">
        <title>Genomes of Geoalkalibacter ferrihydriticus and Geoalkalibacter subterraneus, two haloalkaliphilic metal-reducing members of the Geobacteraceae.</title>
        <authorList>
            <person name="Badalamenti J.P."/>
            <person name="Torres C.I."/>
            <person name="Krajmalnik-Brown R."/>
            <person name="Bond D.R."/>
        </authorList>
    </citation>
    <scope>NUCLEOTIDE SEQUENCE [LARGE SCALE GENOMIC DNA]</scope>
    <source>
        <strain evidence="1 2">DSM 17813</strain>
    </source>
</reference>
<comment type="caution">
    <text evidence="1">The sequence shown here is derived from an EMBL/GenBank/DDBJ whole genome shotgun (WGS) entry which is preliminary data.</text>
</comment>
<dbReference type="RefSeq" id="WP_040100828.1">
    <property type="nucleotide sequence ID" value="NZ_JWJD01000008.1"/>
</dbReference>
<evidence type="ECO:0000313" key="1">
    <source>
        <dbReference type="EMBL" id="KIH75707.1"/>
    </source>
</evidence>
<evidence type="ECO:0000313" key="2">
    <source>
        <dbReference type="Proteomes" id="UP000035068"/>
    </source>
</evidence>
<dbReference type="Pfam" id="PF11848">
    <property type="entry name" value="DUF3368"/>
    <property type="match status" value="1"/>
</dbReference>
<keyword evidence="2" id="KW-1185">Reference proteome</keyword>